<name>A0A6G4WHV3_9HYPH</name>
<keyword evidence="2" id="KW-1185">Reference proteome</keyword>
<comment type="caution">
    <text evidence="1">The sequence shown here is derived from an EMBL/GenBank/DDBJ whole genome shotgun (WGS) entry which is preliminary data.</text>
</comment>
<reference evidence="1 2" key="1">
    <citation type="submission" date="2020-02" db="EMBL/GenBank/DDBJ databases">
        <title>Genome sequence of strain CCNWXJ40-4.</title>
        <authorList>
            <person name="Gao J."/>
            <person name="Sun J."/>
        </authorList>
    </citation>
    <scope>NUCLEOTIDE SEQUENCE [LARGE SCALE GENOMIC DNA]</scope>
    <source>
        <strain evidence="1 2">CCNWXJ 40-4</strain>
    </source>
</reference>
<evidence type="ECO:0000313" key="2">
    <source>
        <dbReference type="Proteomes" id="UP001642900"/>
    </source>
</evidence>
<dbReference type="AlphaFoldDB" id="A0A6G4WHV3"/>
<protein>
    <submittedName>
        <fullName evidence="1">Uncharacterized protein</fullName>
    </submittedName>
</protein>
<dbReference type="EMBL" id="JAAKZF010000051">
    <property type="protein sequence ID" value="NGO54372.1"/>
    <property type="molecule type" value="Genomic_DNA"/>
</dbReference>
<dbReference type="Proteomes" id="UP001642900">
    <property type="component" value="Unassembled WGS sequence"/>
</dbReference>
<accession>A0A6G4WHV3</accession>
<proteinExistence type="predicted"/>
<dbReference type="RefSeq" id="WP_165032635.1">
    <property type="nucleotide sequence ID" value="NZ_JAAKZF010000051.1"/>
</dbReference>
<organism evidence="1 2">
    <name type="scientific">Allomesorhizobium camelthorni</name>
    <dbReference type="NCBI Taxonomy" id="475069"/>
    <lineage>
        <taxon>Bacteria</taxon>
        <taxon>Pseudomonadati</taxon>
        <taxon>Pseudomonadota</taxon>
        <taxon>Alphaproteobacteria</taxon>
        <taxon>Hyphomicrobiales</taxon>
        <taxon>Phyllobacteriaceae</taxon>
        <taxon>Allomesorhizobium</taxon>
    </lineage>
</organism>
<evidence type="ECO:0000313" key="1">
    <source>
        <dbReference type="EMBL" id="NGO54372.1"/>
    </source>
</evidence>
<gene>
    <name evidence="1" type="ORF">G6N73_25110</name>
</gene>
<sequence>MSSTIDKGQKAPSALERRQGLRVVDGASDLSRQRLEAWELAIGVRSPVAHPPGRAARSHRGNLPDIDMSFAVPFPTKPSRVSMVAGWIRNVFRDPAKEERRHPLVRSL</sequence>